<dbReference type="Pfam" id="PF11533">
    <property type="entry name" value="AtzH-like"/>
    <property type="match status" value="1"/>
</dbReference>
<sequence length="135" mass="14904">MTSISVINLPSVVASVTAAFKDYERALVANELETLDAYFWESPYTVRFGVAENLYGSQAIADYRRVCQPVGPGRRLYNTVITTFGENCATVSTEFSDGVTLRVGRQMQTWMRLDGAWKVVAAHVSIDLGTLESRG</sequence>
<dbReference type="InterPro" id="IPR032710">
    <property type="entry name" value="NTF2-like_dom_sf"/>
</dbReference>
<protein>
    <submittedName>
        <fullName evidence="1">Protein of uncharacterized function (DUF3225)</fullName>
    </submittedName>
</protein>
<dbReference type="RefSeq" id="WP_074830081.1">
    <property type="nucleotide sequence ID" value="NZ_DAMAAI010000023.1"/>
</dbReference>
<dbReference type="GeneID" id="300269289"/>
<proteinExistence type="predicted"/>
<name>A0A2X2CDA9_PSELU</name>
<organism evidence="1 2">
    <name type="scientific">Pseudomonas luteola</name>
    <dbReference type="NCBI Taxonomy" id="47886"/>
    <lineage>
        <taxon>Bacteria</taxon>
        <taxon>Pseudomonadati</taxon>
        <taxon>Pseudomonadota</taxon>
        <taxon>Gammaproteobacteria</taxon>
        <taxon>Pseudomonadales</taxon>
        <taxon>Pseudomonadaceae</taxon>
        <taxon>Pseudomonas</taxon>
    </lineage>
</organism>
<evidence type="ECO:0000313" key="2">
    <source>
        <dbReference type="Proteomes" id="UP000250443"/>
    </source>
</evidence>
<dbReference type="AlphaFoldDB" id="A0A2X2CDA9"/>
<reference evidence="1 2" key="1">
    <citation type="submission" date="2018-06" db="EMBL/GenBank/DDBJ databases">
        <authorList>
            <consortium name="Pathogen Informatics"/>
            <person name="Doyle S."/>
        </authorList>
    </citation>
    <scope>NUCLEOTIDE SEQUENCE [LARGE SCALE GENOMIC DNA]</scope>
    <source>
        <strain evidence="1 2">NCTC11842</strain>
    </source>
</reference>
<dbReference type="Gene3D" id="3.10.450.50">
    <property type="match status" value="1"/>
</dbReference>
<evidence type="ECO:0000313" key="1">
    <source>
        <dbReference type="EMBL" id="SPZ05123.1"/>
    </source>
</evidence>
<dbReference type="NCBIfam" id="NF033625">
    <property type="entry name" value="HpxZ"/>
    <property type="match status" value="1"/>
</dbReference>
<dbReference type="Proteomes" id="UP000250443">
    <property type="component" value="Unassembled WGS sequence"/>
</dbReference>
<gene>
    <name evidence="1" type="ORF">NCTC11842_01602</name>
</gene>
<accession>A0A2X2CDA9</accession>
<dbReference type="InterPro" id="IPR024507">
    <property type="entry name" value="AtzH-like"/>
</dbReference>
<dbReference type="SUPFAM" id="SSF54427">
    <property type="entry name" value="NTF2-like"/>
    <property type="match status" value="1"/>
</dbReference>
<dbReference type="EMBL" id="UAUF01000010">
    <property type="protein sequence ID" value="SPZ05123.1"/>
    <property type="molecule type" value="Genomic_DNA"/>
</dbReference>